<dbReference type="SUPFAM" id="SSF50331">
    <property type="entry name" value="MOP-like"/>
    <property type="match status" value="1"/>
</dbReference>
<dbReference type="InterPro" id="IPR005116">
    <property type="entry name" value="Transp-assoc_OB_typ1"/>
</dbReference>
<dbReference type="InterPro" id="IPR027417">
    <property type="entry name" value="P-loop_NTPase"/>
</dbReference>
<comment type="caution">
    <text evidence="5">The sequence shown here is derived from an EMBL/GenBank/DDBJ whole genome shotgun (WGS) entry which is preliminary data.</text>
</comment>
<dbReference type="EMBL" id="SOKU01000122">
    <property type="protein sequence ID" value="TES86182.1"/>
    <property type="molecule type" value="Genomic_DNA"/>
</dbReference>
<name>A0A523QKG1_UNCAE</name>
<keyword evidence="2" id="KW-0547">Nucleotide-binding</keyword>
<dbReference type="PROSITE" id="PS50893">
    <property type="entry name" value="ABC_TRANSPORTER_2"/>
    <property type="match status" value="1"/>
</dbReference>
<proteinExistence type="predicted"/>
<dbReference type="Gene3D" id="2.40.50.100">
    <property type="match status" value="1"/>
</dbReference>
<accession>A0A523QKG1</accession>
<dbReference type="AlphaFoldDB" id="A0A523QKG1"/>
<evidence type="ECO:0000259" key="4">
    <source>
        <dbReference type="PROSITE" id="PS50893"/>
    </source>
</evidence>
<evidence type="ECO:0000256" key="1">
    <source>
        <dbReference type="ARBA" id="ARBA00022448"/>
    </source>
</evidence>
<dbReference type="SMART" id="SM00382">
    <property type="entry name" value="AAA"/>
    <property type="match status" value="1"/>
</dbReference>
<dbReference type="PROSITE" id="PS00211">
    <property type="entry name" value="ABC_TRANSPORTER_1"/>
    <property type="match status" value="1"/>
</dbReference>
<keyword evidence="3 5" id="KW-0067">ATP-binding</keyword>
<dbReference type="GO" id="GO:0005524">
    <property type="term" value="F:ATP binding"/>
    <property type="evidence" value="ECO:0007669"/>
    <property type="project" value="UniProtKB-KW"/>
</dbReference>
<evidence type="ECO:0000256" key="2">
    <source>
        <dbReference type="ARBA" id="ARBA00022741"/>
    </source>
</evidence>
<dbReference type="InterPro" id="IPR003593">
    <property type="entry name" value="AAA+_ATPase"/>
</dbReference>
<reference evidence="5 6" key="1">
    <citation type="submission" date="2019-03" db="EMBL/GenBank/DDBJ databases">
        <title>Metabolic potential of uncultured bacteria and archaea associated with petroleum seepage in deep-sea sediments.</title>
        <authorList>
            <person name="Dong X."/>
            <person name="Hubert C."/>
        </authorList>
    </citation>
    <scope>NUCLEOTIDE SEQUENCE [LARGE SCALE GENOMIC DNA]</scope>
    <source>
        <strain evidence="5">E44_bin92</strain>
    </source>
</reference>
<dbReference type="InterPro" id="IPR017871">
    <property type="entry name" value="ABC_transporter-like_CS"/>
</dbReference>
<protein>
    <submittedName>
        <fullName evidence="5">ATP-binding cassette domain-containing protein</fullName>
    </submittedName>
</protein>
<dbReference type="Gene3D" id="3.40.50.300">
    <property type="entry name" value="P-loop containing nucleotide triphosphate hydrolases"/>
    <property type="match status" value="1"/>
</dbReference>
<gene>
    <name evidence="5" type="ORF">E3J95_02580</name>
</gene>
<dbReference type="InterPro" id="IPR050093">
    <property type="entry name" value="ABC_SmlMolc_Importer"/>
</dbReference>
<dbReference type="InterPro" id="IPR003439">
    <property type="entry name" value="ABC_transporter-like_ATP-bd"/>
</dbReference>
<keyword evidence="1" id="KW-0813">Transport</keyword>
<dbReference type="SUPFAM" id="SSF52540">
    <property type="entry name" value="P-loop containing nucleoside triphosphate hydrolases"/>
    <property type="match status" value="1"/>
</dbReference>
<dbReference type="InterPro" id="IPR008995">
    <property type="entry name" value="Mo/tungstate-bd_C_term_dom"/>
</dbReference>
<sequence length="342" mass="38399">MMMSARHPQFELLDIVHWYGGKKALEIGHLVLHGGEIYGFVGPNGSGKTTLLYIMNLLLRPSEGQIFFEGKPIYEDANCRSSAQRKMTMVLQNPYLFDTTVEKNLEYSLKLRGLPREKRLGLVRDALDEVGLVGFEKRRARQLSGGEAQLVALARALALGPRVLFLDEPTANVDAKRIRQLENIITKINRERGTTVVLTTHNLDEAYRIAHRVFSLFEGNLVSPTMHNLFKGAIRTSPEGTCFDTGKIRIQIPSEYKDSESEHATVDPDEIILSREPFVSSARNSFAGAIVQISSEGDRVYLDVESGEVFRVEITGQSFREMGLNVRSRVYLTFKATSVHIL</sequence>
<dbReference type="Pfam" id="PF00005">
    <property type="entry name" value="ABC_tran"/>
    <property type="match status" value="1"/>
</dbReference>
<evidence type="ECO:0000256" key="3">
    <source>
        <dbReference type="ARBA" id="ARBA00022840"/>
    </source>
</evidence>
<dbReference type="GO" id="GO:0016887">
    <property type="term" value="F:ATP hydrolysis activity"/>
    <property type="evidence" value="ECO:0007669"/>
    <property type="project" value="InterPro"/>
</dbReference>
<dbReference type="Pfam" id="PF03459">
    <property type="entry name" value="TOBE"/>
    <property type="match status" value="1"/>
</dbReference>
<evidence type="ECO:0000313" key="6">
    <source>
        <dbReference type="Proteomes" id="UP000320781"/>
    </source>
</evidence>
<dbReference type="PANTHER" id="PTHR42781">
    <property type="entry name" value="SPERMIDINE/PUTRESCINE IMPORT ATP-BINDING PROTEIN POTA"/>
    <property type="match status" value="1"/>
</dbReference>
<dbReference type="PANTHER" id="PTHR42781:SF4">
    <property type="entry name" value="SPERMIDINE_PUTRESCINE IMPORT ATP-BINDING PROTEIN POTA"/>
    <property type="match status" value="1"/>
</dbReference>
<feature type="domain" description="ABC transporter" evidence="4">
    <location>
        <begin position="10"/>
        <end position="243"/>
    </location>
</feature>
<organism evidence="5 6">
    <name type="scientific">Aerophobetes bacterium</name>
    <dbReference type="NCBI Taxonomy" id="2030807"/>
    <lineage>
        <taxon>Bacteria</taxon>
        <taxon>Candidatus Aerophobota</taxon>
    </lineage>
</organism>
<dbReference type="Proteomes" id="UP000320781">
    <property type="component" value="Unassembled WGS sequence"/>
</dbReference>
<evidence type="ECO:0000313" key="5">
    <source>
        <dbReference type="EMBL" id="TES86182.1"/>
    </source>
</evidence>